<accession>A0A383F1U4</accession>
<gene>
    <name evidence="2" type="ORF">METZ01_LOCUS515815</name>
</gene>
<name>A0A383F1U4_9ZZZZ</name>
<reference evidence="2" key="1">
    <citation type="submission" date="2018-05" db="EMBL/GenBank/DDBJ databases">
        <authorList>
            <person name="Lanie J.A."/>
            <person name="Ng W.-L."/>
            <person name="Kazmierczak K.M."/>
            <person name="Andrzejewski T.M."/>
            <person name="Davidsen T.M."/>
            <person name="Wayne K.J."/>
            <person name="Tettelin H."/>
            <person name="Glass J.I."/>
            <person name="Rusch D."/>
            <person name="Podicherti R."/>
            <person name="Tsui H.-C.T."/>
            <person name="Winkler M.E."/>
        </authorList>
    </citation>
    <scope>NUCLEOTIDE SEQUENCE</scope>
</reference>
<dbReference type="AlphaFoldDB" id="A0A383F1U4"/>
<dbReference type="EMBL" id="UINC01230717">
    <property type="protein sequence ID" value="SVE62961.1"/>
    <property type="molecule type" value="Genomic_DNA"/>
</dbReference>
<proteinExistence type="predicted"/>
<evidence type="ECO:0000313" key="2">
    <source>
        <dbReference type="EMBL" id="SVE62961.1"/>
    </source>
</evidence>
<dbReference type="GO" id="GO:0047487">
    <property type="term" value="F:oligogalacturonide lyase activity"/>
    <property type="evidence" value="ECO:0007669"/>
    <property type="project" value="InterPro"/>
</dbReference>
<dbReference type="GO" id="GO:0045490">
    <property type="term" value="P:pectin catabolic process"/>
    <property type="evidence" value="ECO:0007669"/>
    <property type="project" value="InterPro"/>
</dbReference>
<evidence type="ECO:0000259" key="1">
    <source>
        <dbReference type="Pfam" id="PF14583"/>
    </source>
</evidence>
<organism evidence="2">
    <name type="scientific">marine metagenome</name>
    <dbReference type="NCBI Taxonomy" id="408172"/>
    <lineage>
        <taxon>unclassified sequences</taxon>
        <taxon>metagenomes</taxon>
        <taxon>ecological metagenomes</taxon>
    </lineage>
</organism>
<feature type="non-terminal residue" evidence="2">
    <location>
        <position position="147"/>
    </location>
</feature>
<dbReference type="Pfam" id="PF14583">
    <property type="entry name" value="Pectate_lyase22"/>
    <property type="match status" value="1"/>
</dbReference>
<sequence>MYGTGSRHLSECREFSDKQTGAHIFQLTDHPSINHNLYFLTSSFTRDQGQLIFTSYRSGEPNFFILGFPNGEIVQLTESDGIHGYSGIVFESQLFYTQDSSIKAVDINSLEERVLATFEGGSLGECSINSTGELIVTAMKRDDKSHI</sequence>
<dbReference type="Gene3D" id="2.130.10.10">
    <property type="entry name" value="YVTN repeat-like/Quinoprotein amine dehydrogenase"/>
    <property type="match status" value="1"/>
</dbReference>
<dbReference type="InterPro" id="IPR015943">
    <property type="entry name" value="WD40/YVTN_repeat-like_dom_sf"/>
</dbReference>
<feature type="domain" description="Oligogalacturonate lyase" evidence="1">
    <location>
        <begin position="14"/>
        <end position="118"/>
    </location>
</feature>
<protein>
    <recommendedName>
        <fullName evidence="1">Oligogalacturonate lyase domain-containing protein</fullName>
    </recommendedName>
</protein>
<dbReference type="SUPFAM" id="SSF69304">
    <property type="entry name" value="Tricorn protease N-terminal domain"/>
    <property type="match status" value="1"/>
</dbReference>
<dbReference type="InterPro" id="IPR027946">
    <property type="entry name" value="Ogl_dom"/>
</dbReference>